<evidence type="ECO:0000259" key="8">
    <source>
        <dbReference type="Pfam" id="PF13839"/>
    </source>
</evidence>
<protein>
    <recommendedName>
        <fullName evidence="12">Trichome birefringence-like N-terminal domain-containing protein</fullName>
    </recommendedName>
</protein>
<feature type="domain" description="Trichome birefringence-like N-terminal" evidence="9">
    <location>
        <begin position="37"/>
        <end position="89"/>
    </location>
</feature>
<dbReference type="GO" id="GO:0016413">
    <property type="term" value="F:O-acetyltransferase activity"/>
    <property type="evidence" value="ECO:0007669"/>
    <property type="project" value="InterPro"/>
</dbReference>
<dbReference type="Proteomes" id="UP001324115">
    <property type="component" value="Unassembled WGS sequence"/>
</dbReference>
<comment type="caution">
    <text evidence="10">The sequence shown here is derived from an EMBL/GenBank/DDBJ whole genome shotgun (WGS) entry which is preliminary data.</text>
</comment>
<name>A0AAN7EQY3_QUERU</name>
<keyword evidence="5" id="KW-1133">Transmembrane helix</keyword>
<evidence type="ECO:0000313" key="10">
    <source>
        <dbReference type="EMBL" id="KAK4577862.1"/>
    </source>
</evidence>
<evidence type="ECO:0000259" key="9">
    <source>
        <dbReference type="Pfam" id="PF14416"/>
    </source>
</evidence>
<dbReference type="Pfam" id="PF13839">
    <property type="entry name" value="PC-Esterase"/>
    <property type="match status" value="1"/>
</dbReference>
<dbReference type="InterPro" id="IPR025846">
    <property type="entry name" value="TBL_N"/>
</dbReference>
<evidence type="ECO:0000256" key="1">
    <source>
        <dbReference type="ARBA" id="ARBA00004167"/>
    </source>
</evidence>
<evidence type="ECO:0000313" key="11">
    <source>
        <dbReference type="Proteomes" id="UP001324115"/>
    </source>
</evidence>
<gene>
    <name evidence="10" type="ORF">RGQ29_028124</name>
</gene>
<dbReference type="GO" id="GO:0016020">
    <property type="term" value="C:membrane"/>
    <property type="evidence" value="ECO:0007669"/>
    <property type="project" value="UniProtKB-SubCell"/>
</dbReference>
<dbReference type="PANTHER" id="PTHR32285">
    <property type="entry name" value="PROTEIN TRICHOME BIREFRINGENCE-LIKE 9-RELATED"/>
    <property type="match status" value="1"/>
</dbReference>
<evidence type="ECO:0000256" key="3">
    <source>
        <dbReference type="ARBA" id="ARBA00022692"/>
    </source>
</evidence>
<evidence type="ECO:0008006" key="12">
    <source>
        <dbReference type="Google" id="ProtNLM"/>
    </source>
</evidence>
<evidence type="ECO:0000256" key="5">
    <source>
        <dbReference type="ARBA" id="ARBA00022989"/>
    </source>
</evidence>
<keyword evidence="7" id="KW-0732">Signal</keyword>
<organism evidence="10 11">
    <name type="scientific">Quercus rubra</name>
    <name type="common">Northern red oak</name>
    <name type="synonym">Quercus borealis</name>
    <dbReference type="NCBI Taxonomy" id="3512"/>
    <lineage>
        <taxon>Eukaryota</taxon>
        <taxon>Viridiplantae</taxon>
        <taxon>Streptophyta</taxon>
        <taxon>Embryophyta</taxon>
        <taxon>Tracheophyta</taxon>
        <taxon>Spermatophyta</taxon>
        <taxon>Magnoliopsida</taxon>
        <taxon>eudicotyledons</taxon>
        <taxon>Gunneridae</taxon>
        <taxon>Pentapetalae</taxon>
        <taxon>rosids</taxon>
        <taxon>fabids</taxon>
        <taxon>Fagales</taxon>
        <taxon>Fagaceae</taxon>
        <taxon>Quercus</taxon>
    </lineage>
</organism>
<dbReference type="AlphaFoldDB" id="A0AAN7EQY3"/>
<dbReference type="EMBL" id="JAXUIC010000008">
    <property type="protein sequence ID" value="KAK4577862.1"/>
    <property type="molecule type" value="Genomic_DNA"/>
</dbReference>
<evidence type="ECO:0000256" key="4">
    <source>
        <dbReference type="ARBA" id="ARBA00022968"/>
    </source>
</evidence>
<comment type="similarity">
    <text evidence="2">Belongs to the PC-esterase family. TBL subfamily.</text>
</comment>
<dbReference type="InterPro" id="IPR029962">
    <property type="entry name" value="TBL"/>
</dbReference>
<comment type="subcellular location">
    <subcellularLocation>
        <location evidence="1">Membrane</location>
        <topology evidence="1">Single-pass membrane protein</topology>
    </subcellularLocation>
</comment>
<reference evidence="10 11" key="1">
    <citation type="journal article" date="2023" name="G3 (Bethesda)">
        <title>A haplotype-resolved chromosome-scale genome for Quercus rubra L. provides insights into the genetics of adaptive traits for red oak species.</title>
        <authorList>
            <person name="Kapoor B."/>
            <person name="Jenkins J."/>
            <person name="Schmutz J."/>
            <person name="Zhebentyayeva T."/>
            <person name="Kuelheim C."/>
            <person name="Coggeshall M."/>
            <person name="Heim C."/>
            <person name="Lasky J.R."/>
            <person name="Leites L."/>
            <person name="Islam-Faridi N."/>
            <person name="Romero-Severson J."/>
            <person name="DeLeo V.L."/>
            <person name="Lucas S.M."/>
            <person name="Lazic D."/>
            <person name="Gailing O."/>
            <person name="Carlson J."/>
            <person name="Staton M."/>
        </authorList>
    </citation>
    <scope>NUCLEOTIDE SEQUENCE [LARGE SCALE GENOMIC DNA]</scope>
    <source>
        <strain evidence="10">Pseudo-F2</strain>
    </source>
</reference>
<dbReference type="PANTHER" id="PTHR32285:SF149">
    <property type="entry name" value="TRICHOME BIREFRINGENCE-LIKE N-TERMINAL DOMAIN-CONTAINING PROTEIN"/>
    <property type="match status" value="1"/>
</dbReference>
<evidence type="ECO:0000256" key="7">
    <source>
        <dbReference type="SAM" id="SignalP"/>
    </source>
</evidence>
<dbReference type="GO" id="GO:0005794">
    <property type="term" value="C:Golgi apparatus"/>
    <property type="evidence" value="ECO:0007669"/>
    <property type="project" value="TreeGrafter"/>
</dbReference>
<dbReference type="InterPro" id="IPR026057">
    <property type="entry name" value="TBL_C"/>
</dbReference>
<keyword evidence="11" id="KW-1185">Reference proteome</keyword>
<dbReference type="Pfam" id="PF14416">
    <property type="entry name" value="PMR5N"/>
    <property type="match status" value="1"/>
</dbReference>
<evidence type="ECO:0000256" key="2">
    <source>
        <dbReference type="ARBA" id="ARBA00007727"/>
    </source>
</evidence>
<keyword evidence="6" id="KW-0472">Membrane</keyword>
<feature type="signal peptide" evidence="7">
    <location>
        <begin position="1"/>
        <end position="23"/>
    </location>
</feature>
<proteinExistence type="inferred from homology"/>
<keyword evidence="4" id="KW-0735">Signal-anchor</keyword>
<accession>A0AAN7EQY3</accession>
<sequence>MVMGAFSISVALLLLSLLHHVHSEQYSYKVGQAVESGCDLYQGNWVFDTSYPLYNASSCTFIEKQFDCQKNGRPDKDYLKYRWQPTGCNLPRFNGGDLLSRLRGKSLMFVGDSLSLNQWQSLTCMLHTAVPTANYTLTRTGAVSTFTFTEYDVKVLFYRNAFLVDITNTSEGRVLNLDTIGGAQVWNGIDVTIFNTWHWWTHTGSEQPWDFIQTGGKIYKDMNRLVAFEIALKTWAKSIDYSVNSTKTKVFFQGVSPDHSNGSFWGEPSANQCVGQAQPLLGQNYPGGPEPAELVVEKVLSTISKPVYLLNVTTLSQLRKDGHPSFYGIFGHRFMDCSHWCLAGVPDTWNELLYLALIQN</sequence>
<feature type="chain" id="PRO_5042945838" description="Trichome birefringence-like N-terminal domain-containing protein" evidence="7">
    <location>
        <begin position="24"/>
        <end position="360"/>
    </location>
</feature>
<evidence type="ECO:0000256" key="6">
    <source>
        <dbReference type="ARBA" id="ARBA00023136"/>
    </source>
</evidence>
<feature type="domain" description="Trichome birefringence-like C-terminal" evidence="8">
    <location>
        <begin position="90"/>
        <end position="354"/>
    </location>
</feature>
<keyword evidence="3" id="KW-0812">Transmembrane</keyword>